<sequence>MLKVSLPSEGEVLCKGSSAANTSTFSPRGECPGSSSTIVISAYMYSGKGETPRPPKSGAKGSNACSPTHEPPCKSLYHSPSHRQSHRHSPRRVWHHSLKLRSCPVGNRGSSRRGYKERQRRKKRNLTPEEALDLYFSLPDLESASEDDSEEYCEELPSDLQSENDSESDEVELAVPTVKRKKKPPRLYTGKQKKRRCSSTAGSSAAADASDIGMEVDESMILFKGRSSMKQYVPMKPKIKRGYKFNYPAAAAP</sequence>
<evidence type="ECO:0000313" key="2">
    <source>
        <dbReference type="Proteomes" id="UP000821845"/>
    </source>
</evidence>
<dbReference type="EMBL" id="CM023491">
    <property type="protein sequence ID" value="KAH6941205.1"/>
    <property type="molecule type" value="Genomic_DNA"/>
</dbReference>
<organism evidence="1 2">
    <name type="scientific">Hyalomma asiaticum</name>
    <name type="common">Tick</name>
    <dbReference type="NCBI Taxonomy" id="266040"/>
    <lineage>
        <taxon>Eukaryota</taxon>
        <taxon>Metazoa</taxon>
        <taxon>Ecdysozoa</taxon>
        <taxon>Arthropoda</taxon>
        <taxon>Chelicerata</taxon>
        <taxon>Arachnida</taxon>
        <taxon>Acari</taxon>
        <taxon>Parasitiformes</taxon>
        <taxon>Ixodida</taxon>
        <taxon>Ixodoidea</taxon>
        <taxon>Ixodidae</taxon>
        <taxon>Hyalomminae</taxon>
        <taxon>Hyalomma</taxon>
    </lineage>
</organism>
<evidence type="ECO:0000313" key="1">
    <source>
        <dbReference type="EMBL" id="KAH6941205.1"/>
    </source>
</evidence>
<accession>A0ACB7T2W5</accession>
<dbReference type="Proteomes" id="UP000821845">
    <property type="component" value="Chromosome 11"/>
</dbReference>
<gene>
    <name evidence="1" type="ORF">HPB50_015095</name>
</gene>
<proteinExistence type="predicted"/>
<reference evidence="1" key="1">
    <citation type="submission" date="2020-05" db="EMBL/GenBank/DDBJ databases">
        <title>Large-scale comparative analyses of tick genomes elucidate their genetic diversity and vector capacities.</title>
        <authorList>
            <person name="Jia N."/>
            <person name="Wang J."/>
            <person name="Shi W."/>
            <person name="Du L."/>
            <person name="Sun Y."/>
            <person name="Zhan W."/>
            <person name="Jiang J."/>
            <person name="Wang Q."/>
            <person name="Zhang B."/>
            <person name="Ji P."/>
            <person name="Sakyi L.B."/>
            <person name="Cui X."/>
            <person name="Yuan T."/>
            <person name="Jiang B."/>
            <person name="Yang W."/>
            <person name="Lam T.T.-Y."/>
            <person name="Chang Q."/>
            <person name="Ding S."/>
            <person name="Wang X."/>
            <person name="Zhu J."/>
            <person name="Ruan X."/>
            <person name="Zhao L."/>
            <person name="Wei J."/>
            <person name="Que T."/>
            <person name="Du C."/>
            <person name="Cheng J."/>
            <person name="Dai P."/>
            <person name="Han X."/>
            <person name="Huang E."/>
            <person name="Gao Y."/>
            <person name="Liu J."/>
            <person name="Shao H."/>
            <person name="Ye R."/>
            <person name="Li L."/>
            <person name="Wei W."/>
            <person name="Wang X."/>
            <person name="Wang C."/>
            <person name="Yang T."/>
            <person name="Huo Q."/>
            <person name="Li W."/>
            <person name="Guo W."/>
            <person name="Chen H."/>
            <person name="Zhou L."/>
            <person name="Ni X."/>
            <person name="Tian J."/>
            <person name="Zhou Y."/>
            <person name="Sheng Y."/>
            <person name="Liu T."/>
            <person name="Pan Y."/>
            <person name="Xia L."/>
            <person name="Li J."/>
            <person name="Zhao F."/>
            <person name="Cao W."/>
        </authorList>
    </citation>
    <scope>NUCLEOTIDE SEQUENCE</scope>
    <source>
        <strain evidence="1">Hyas-2018</strain>
    </source>
</reference>
<name>A0ACB7T2W5_HYAAI</name>
<keyword evidence="2" id="KW-1185">Reference proteome</keyword>
<protein>
    <submittedName>
        <fullName evidence="1">Uncharacterized protein</fullName>
    </submittedName>
</protein>
<comment type="caution">
    <text evidence="1">The sequence shown here is derived from an EMBL/GenBank/DDBJ whole genome shotgun (WGS) entry which is preliminary data.</text>
</comment>